<evidence type="ECO:0008006" key="3">
    <source>
        <dbReference type="Google" id="ProtNLM"/>
    </source>
</evidence>
<evidence type="ECO:0000313" key="1">
    <source>
        <dbReference type="EMBL" id="MDQ7248183.1"/>
    </source>
</evidence>
<evidence type="ECO:0000313" key="2">
    <source>
        <dbReference type="Proteomes" id="UP001230156"/>
    </source>
</evidence>
<comment type="caution">
    <text evidence="1">The sequence shown here is derived from an EMBL/GenBank/DDBJ whole genome shotgun (WGS) entry which is preliminary data.</text>
</comment>
<gene>
    <name evidence="1" type="ORF">Q8A70_10930</name>
</gene>
<organism evidence="1 2">
    <name type="scientific">Dongia sedimenti</name>
    <dbReference type="NCBI Taxonomy" id="3064282"/>
    <lineage>
        <taxon>Bacteria</taxon>
        <taxon>Pseudomonadati</taxon>
        <taxon>Pseudomonadota</taxon>
        <taxon>Alphaproteobacteria</taxon>
        <taxon>Rhodospirillales</taxon>
        <taxon>Dongiaceae</taxon>
        <taxon>Dongia</taxon>
    </lineage>
</organism>
<dbReference type="EMBL" id="JAUYVI010000003">
    <property type="protein sequence ID" value="MDQ7248183.1"/>
    <property type="molecule type" value="Genomic_DNA"/>
</dbReference>
<reference evidence="2" key="1">
    <citation type="submission" date="2023-08" db="EMBL/GenBank/DDBJ databases">
        <title>Rhodospirillaceae gen. nov., a novel taxon isolated from the Yangtze River Yuezi River estuary sludge.</title>
        <authorList>
            <person name="Ruan L."/>
        </authorList>
    </citation>
    <scope>NUCLEOTIDE SEQUENCE [LARGE SCALE GENOMIC DNA]</scope>
    <source>
        <strain evidence="2">R-7</strain>
    </source>
</reference>
<protein>
    <recommendedName>
        <fullName evidence="3">Saccharopine dehydrogenase</fullName>
    </recommendedName>
</protein>
<dbReference type="Proteomes" id="UP001230156">
    <property type="component" value="Unassembled WGS sequence"/>
</dbReference>
<name>A0ABU0YN10_9PROT</name>
<dbReference type="RefSeq" id="WP_379955630.1">
    <property type="nucleotide sequence ID" value="NZ_JAUYVI010000003.1"/>
</dbReference>
<keyword evidence="2" id="KW-1185">Reference proteome</keyword>
<proteinExistence type="predicted"/>
<sequence>MKLLLIGLGQLTGAVLDSVARDGRFAQIVLAGRNAELGRAKVLAARIGAALEGEFPRIEFVPFDFNTAAAPETLKRIAPDVAFAAPSLLPRRRIRADPKLRALPSGIWLACHLAPMLRLRDTWETSGLSAPWVGAAEPDLVNAILHLTGSGPTAGSGGIATCVPRIRFLAAQQAKAPAQEIVVRLVAGASFADCMAGEGALKEWPPFMLKVTWHGQDITLAVRDKLKAKVPLLSDLDQARIAASATLDLLAALGDDGVHDLHVPAPNGLIGGYPVKINRRGAEVDLPATWDLDQALGINATALAYDGIAALDKDGTITYTDRGIAAFQALLGERIERLRPPNAQGLADKLVAAFGG</sequence>
<accession>A0ABU0YN10</accession>